<keyword evidence="1" id="KW-0812">Transmembrane</keyword>
<accession>A0ABR7NF19</accession>
<feature type="transmembrane region" description="Helical" evidence="1">
    <location>
        <begin position="181"/>
        <end position="205"/>
    </location>
</feature>
<evidence type="ECO:0000313" key="2">
    <source>
        <dbReference type="EMBL" id="MBC8575006.1"/>
    </source>
</evidence>
<evidence type="ECO:0008006" key="4">
    <source>
        <dbReference type="Google" id="ProtNLM"/>
    </source>
</evidence>
<evidence type="ECO:0000256" key="1">
    <source>
        <dbReference type="SAM" id="Phobius"/>
    </source>
</evidence>
<evidence type="ECO:0000313" key="3">
    <source>
        <dbReference type="Proteomes" id="UP000658131"/>
    </source>
</evidence>
<feature type="transmembrane region" description="Helical" evidence="1">
    <location>
        <begin position="126"/>
        <end position="145"/>
    </location>
</feature>
<name>A0ABR7NF19_9FIRM</name>
<feature type="transmembrane region" description="Helical" evidence="1">
    <location>
        <begin position="33"/>
        <end position="51"/>
    </location>
</feature>
<feature type="transmembrane region" description="Helical" evidence="1">
    <location>
        <begin position="63"/>
        <end position="86"/>
    </location>
</feature>
<keyword evidence="3" id="KW-1185">Reference proteome</keyword>
<proteinExistence type="predicted"/>
<reference evidence="2 3" key="1">
    <citation type="submission" date="2020-08" db="EMBL/GenBank/DDBJ databases">
        <title>Genome public.</title>
        <authorList>
            <person name="Liu C."/>
            <person name="Sun Q."/>
        </authorList>
    </citation>
    <scope>NUCLEOTIDE SEQUENCE [LARGE SCALE GENOMIC DNA]</scope>
    <source>
        <strain evidence="2 3">BX1</strain>
    </source>
</reference>
<keyword evidence="1" id="KW-1133">Transmembrane helix</keyword>
<feature type="transmembrane region" description="Helical" evidence="1">
    <location>
        <begin position="92"/>
        <end position="114"/>
    </location>
</feature>
<protein>
    <recommendedName>
        <fullName evidence="4">DUF4129 domain-containing protein</fullName>
    </recommendedName>
</protein>
<dbReference type="RefSeq" id="WP_262398697.1">
    <property type="nucleotide sequence ID" value="NZ_JACRTB010000002.1"/>
</dbReference>
<sequence length="455" mass="49524">MSDAKTFPSLAGIFCDVAACRTLYRLFDRPPEGGAPGTGLIPWLLLTLVVYGADRIFLRRARVLPAVVAFHILLLGGHTAVLLLFFSDLQGFAAYLMAGLMILFTGGRACARCFTPPTAMHSIRQLEACVAILLAAVWFHSLVALDSSVCLPIAAAVGIAFSALIAQRLEGARGASSGSAPSGLVTLGLVLLALSVVMLLFMLFVSAPVGEAVLWLWHAGTAAARRMLGLLYRLLAWLAYLLPDPGPGEEPYLEPYTFELPEPEEETEADPLVGAVMAGLLICGVVLLLIRLLWRLRALRVGGSQRRGSSRQAVTRSRPRLLTLLRRAFSALRHRIRLAFVQFCRRNTPAGVCAAIERHGRLLGAGRGRGETHCAYLRRIARLTSGQDPGLPAELERLAELLERGFYGGEPMPALAGKTARGLRRRAFLALRRRLLPDADTLSRIKRRLPTGWSR</sequence>
<feature type="transmembrane region" description="Helical" evidence="1">
    <location>
        <begin position="272"/>
        <end position="294"/>
    </location>
</feature>
<feature type="transmembrane region" description="Helical" evidence="1">
    <location>
        <begin position="151"/>
        <end position="169"/>
    </location>
</feature>
<dbReference type="Proteomes" id="UP000658131">
    <property type="component" value="Unassembled WGS sequence"/>
</dbReference>
<comment type="caution">
    <text evidence="2">The sequence shown here is derived from an EMBL/GenBank/DDBJ whole genome shotgun (WGS) entry which is preliminary data.</text>
</comment>
<organism evidence="2 3">
    <name type="scientific">Yanshouia hominis</name>
    <dbReference type="NCBI Taxonomy" id="2763673"/>
    <lineage>
        <taxon>Bacteria</taxon>
        <taxon>Bacillati</taxon>
        <taxon>Bacillota</taxon>
        <taxon>Clostridia</taxon>
        <taxon>Eubacteriales</taxon>
        <taxon>Oscillospiraceae</taxon>
        <taxon>Yanshouia</taxon>
    </lineage>
</organism>
<dbReference type="EMBL" id="JACRTB010000002">
    <property type="protein sequence ID" value="MBC8575006.1"/>
    <property type="molecule type" value="Genomic_DNA"/>
</dbReference>
<keyword evidence="1" id="KW-0472">Membrane</keyword>
<gene>
    <name evidence="2" type="ORF">H8717_01075</name>
</gene>